<protein>
    <submittedName>
        <fullName evidence="3">Uncharacterized protein</fullName>
    </submittedName>
</protein>
<accession>A0A3S1CV69</accession>
<dbReference type="Proteomes" id="UP000271624">
    <property type="component" value="Unassembled WGS sequence"/>
</dbReference>
<dbReference type="EMBL" id="RSCL01000002">
    <property type="protein sequence ID" value="RUT09205.1"/>
    <property type="molecule type" value="Genomic_DNA"/>
</dbReference>
<feature type="compositionally biased region" description="Polar residues" evidence="1">
    <location>
        <begin position="24"/>
        <end position="39"/>
    </location>
</feature>
<reference evidence="3" key="1">
    <citation type="submission" date="2018-12" db="EMBL/GenBank/DDBJ databases">
        <authorList>
            <person name="Will S."/>
            <person name="Neumann-Schaal M."/>
            <person name="Henke P."/>
        </authorList>
    </citation>
    <scope>NUCLEOTIDE SEQUENCE</scope>
    <source>
        <strain evidence="3">PCC 7102</strain>
    </source>
</reference>
<dbReference type="OrthoDB" id="515674at2"/>
<comment type="caution">
    <text evidence="3">The sequence shown here is derived from an EMBL/GenBank/DDBJ whole genome shotgun (WGS) entry which is preliminary data.</text>
</comment>
<feature type="region of interest" description="Disordered" evidence="1">
    <location>
        <begin position="92"/>
        <end position="126"/>
    </location>
</feature>
<keyword evidence="4" id="KW-1185">Reference proteome</keyword>
<feature type="compositionally biased region" description="Low complexity" evidence="1">
    <location>
        <begin position="92"/>
        <end position="107"/>
    </location>
</feature>
<sequence>MKIRLLALLSLAGLGLASVAQPSNAQTFPGNQTNPQNYDAPSDPFSRGTEQSPFNMFQMIHNAQLGINNYNPDFFNQQSKELDEAAAAFRARQQQMMQNGNTQNTGNIVQPLPQQGSQIIKLEPSK</sequence>
<keyword evidence="2" id="KW-0732">Signal</keyword>
<proteinExistence type="predicted"/>
<evidence type="ECO:0000256" key="2">
    <source>
        <dbReference type="SAM" id="SignalP"/>
    </source>
</evidence>
<dbReference type="RefSeq" id="WP_019490794.1">
    <property type="nucleotide sequence ID" value="NZ_RSCL01000002.1"/>
</dbReference>
<evidence type="ECO:0000313" key="3">
    <source>
        <dbReference type="EMBL" id="RUT09205.1"/>
    </source>
</evidence>
<organism evidence="3 4">
    <name type="scientific">Dulcicalothrix desertica PCC 7102</name>
    <dbReference type="NCBI Taxonomy" id="232991"/>
    <lineage>
        <taxon>Bacteria</taxon>
        <taxon>Bacillati</taxon>
        <taxon>Cyanobacteriota</taxon>
        <taxon>Cyanophyceae</taxon>
        <taxon>Nostocales</taxon>
        <taxon>Calotrichaceae</taxon>
        <taxon>Dulcicalothrix</taxon>
    </lineage>
</organism>
<reference evidence="3" key="2">
    <citation type="journal article" date="2019" name="Genome Biol. Evol.">
        <title>Day and night: Metabolic profiles and evolutionary relationships of six axenic non-marine cyanobacteria.</title>
        <authorList>
            <person name="Will S.E."/>
            <person name="Henke P."/>
            <person name="Boedeker C."/>
            <person name="Huang S."/>
            <person name="Brinkmann H."/>
            <person name="Rohde M."/>
            <person name="Jarek M."/>
            <person name="Friedl T."/>
            <person name="Seufert S."/>
            <person name="Schumacher M."/>
            <person name="Overmann J."/>
            <person name="Neumann-Schaal M."/>
            <person name="Petersen J."/>
        </authorList>
    </citation>
    <scope>NUCLEOTIDE SEQUENCE [LARGE SCALE GENOMIC DNA]</scope>
    <source>
        <strain evidence="3">PCC 7102</strain>
    </source>
</reference>
<feature type="signal peptide" evidence="2">
    <location>
        <begin position="1"/>
        <end position="25"/>
    </location>
</feature>
<evidence type="ECO:0000313" key="4">
    <source>
        <dbReference type="Proteomes" id="UP000271624"/>
    </source>
</evidence>
<name>A0A3S1CV69_9CYAN</name>
<feature type="chain" id="PRO_5030083030" evidence="2">
    <location>
        <begin position="26"/>
        <end position="126"/>
    </location>
</feature>
<feature type="region of interest" description="Disordered" evidence="1">
    <location>
        <begin position="24"/>
        <end position="51"/>
    </location>
</feature>
<gene>
    <name evidence="3" type="ORF">DSM106972_012580</name>
</gene>
<dbReference type="AlphaFoldDB" id="A0A3S1CV69"/>
<evidence type="ECO:0000256" key="1">
    <source>
        <dbReference type="SAM" id="MobiDB-lite"/>
    </source>
</evidence>